<feature type="binding site" evidence="7">
    <location>
        <position position="320"/>
    </location>
    <ligand>
        <name>glyoxylate</name>
        <dbReference type="ChEBI" id="CHEBI:36655"/>
    </ligand>
</feature>
<feature type="binding site" evidence="7">
    <location>
        <position position="67"/>
    </location>
    <ligand>
        <name>glyoxylate</name>
        <dbReference type="ChEBI" id="CHEBI:36655"/>
    </ligand>
</feature>
<dbReference type="InterPro" id="IPR000262">
    <property type="entry name" value="FMN-dep_DH"/>
</dbReference>
<feature type="binding site" evidence="7">
    <location>
        <position position="296"/>
    </location>
    <ligand>
        <name>FMN</name>
        <dbReference type="ChEBI" id="CHEBI:58210"/>
    </ligand>
</feature>
<feature type="binding site" evidence="7">
    <location>
        <begin position="120"/>
        <end position="122"/>
    </location>
    <ligand>
        <name>FMN</name>
        <dbReference type="ChEBI" id="CHEBI:58210"/>
    </ligand>
</feature>
<evidence type="ECO:0000256" key="4">
    <source>
        <dbReference type="ARBA" id="ARBA00023002"/>
    </source>
</evidence>
<evidence type="ECO:0000259" key="9">
    <source>
        <dbReference type="PROSITE" id="PS51349"/>
    </source>
</evidence>
<dbReference type="InterPro" id="IPR037396">
    <property type="entry name" value="FMN_HAD"/>
</dbReference>
<keyword evidence="4" id="KW-0560">Oxidoreductase</keyword>
<feature type="binding site" evidence="7">
    <location>
        <position position="149"/>
    </location>
    <ligand>
        <name>FMN</name>
        <dbReference type="ChEBI" id="CHEBI:58210"/>
    </ligand>
</feature>
<dbReference type="PANTHER" id="PTHR10578:SF107">
    <property type="entry name" value="2-HYDROXYACID OXIDASE 1"/>
    <property type="match status" value="1"/>
</dbReference>
<feature type="binding site" evidence="7">
    <location>
        <position position="206"/>
    </location>
    <ligand>
        <name>glyoxylate</name>
        <dbReference type="ChEBI" id="CHEBI:36655"/>
    </ligand>
</feature>
<feature type="binding site" evidence="7">
    <location>
        <position position="318"/>
    </location>
    <ligand>
        <name>FMN</name>
        <dbReference type="ChEBI" id="CHEBI:58210"/>
    </ligand>
</feature>
<keyword evidence="11" id="KW-1185">Reference proteome</keyword>
<accession>A0A2W7N8J0</accession>
<feature type="binding site" evidence="7">
    <location>
        <position position="171"/>
    </location>
    <ligand>
        <name>glyoxylate</name>
        <dbReference type="ChEBI" id="CHEBI:36655"/>
    </ligand>
</feature>
<feature type="region of interest" description="Disordered" evidence="8">
    <location>
        <begin position="1"/>
        <end position="36"/>
    </location>
</feature>
<evidence type="ECO:0000256" key="2">
    <source>
        <dbReference type="ARBA" id="ARBA00022630"/>
    </source>
</evidence>
<reference evidence="10 11" key="1">
    <citation type="submission" date="2018-06" db="EMBL/GenBank/DDBJ databases">
        <title>Genomic Encyclopedia of Archaeal and Bacterial Type Strains, Phase II (KMG-II): from individual species to whole genera.</title>
        <authorList>
            <person name="Goeker M."/>
        </authorList>
    </citation>
    <scope>NUCLEOTIDE SEQUENCE [LARGE SCALE GENOMIC DNA]</scope>
    <source>
        <strain evidence="10 11">DSM 22009</strain>
    </source>
</reference>
<feature type="binding site" evidence="7">
    <location>
        <position position="197"/>
    </location>
    <ligand>
        <name>FMN</name>
        <dbReference type="ChEBI" id="CHEBI:58210"/>
    </ligand>
</feature>
<dbReference type="EMBL" id="QKZL01000006">
    <property type="protein sequence ID" value="PZX16491.1"/>
    <property type="molecule type" value="Genomic_DNA"/>
</dbReference>
<feature type="active site" description="Proton acceptor" evidence="6">
    <location>
        <position position="320"/>
    </location>
</feature>
<feature type="binding site" evidence="7">
    <location>
        <begin position="350"/>
        <end position="354"/>
    </location>
    <ligand>
        <name>FMN</name>
        <dbReference type="ChEBI" id="CHEBI:58210"/>
    </ligand>
</feature>
<evidence type="ECO:0000313" key="11">
    <source>
        <dbReference type="Proteomes" id="UP000248916"/>
    </source>
</evidence>
<name>A0A2W7N8J0_9RHOB</name>
<feature type="binding site" evidence="7">
    <location>
        <begin position="373"/>
        <end position="374"/>
    </location>
    <ligand>
        <name>FMN</name>
        <dbReference type="ChEBI" id="CHEBI:58210"/>
    </ligand>
</feature>
<dbReference type="Gene3D" id="3.20.20.70">
    <property type="entry name" value="Aldolase class I"/>
    <property type="match status" value="1"/>
</dbReference>
<dbReference type="SUPFAM" id="SSF51395">
    <property type="entry name" value="FMN-linked oxidoreductases"/>
    <property type="match status" value="1"/>
</dbReference>
<evidence type="ECO:0000256" key="8">
    <source>
        <dbReference type="SAM" id="MobiDB-lite"/>
    </source>
</evidence>
<comment type="caution">
    <text evidence="10">The sequence shown here is derived from an EMBL/GenBank/DDBJ whole genome shotgun (WGS) entry which is preliminary data.</text>
</comment>
<evidence type="ECO:0000256" key="1">
    <source>
        <dbReference type="ARBA" id="ARBA00001917"/>
    </source>
</evidence>
<dbReference type="AlphaFoldDB" id="A0A2W7N8J0"/>
<comment type="similarity">
    <text evidence="5">Belongs to the FMN-dependent alpha-hydroxy acid dehydrogenase family.</text>
</comment>
<evidence type="ECO:0000256" key="7">
    <source>
        <dbReference type="PIRSR" id="PIRSR000138-2"/>
    </source>
</evidence>
<keyword evidence="3 7" id="KW-0288">FMN</keyword>
<dbReference type="Pfam" id="PF01070">
    <property type="entry name" value="FMN_dh"/>
    <property type="match status" value="1"/>
</dbReference>
<proteinExistence type="inferred from homology"/>
<organism evidence="10 11">
    <name type="scientific">Palleronia aestuarii</name>
    <dbReference type="NCBI Taxonomy" id="568105"/>
    <lineage>
        <taxon>Bacteria</taxon>
        <taxon>Pseudomonadati</taxon>
        <taxon>Pseudomonadota</taxon>
        <taxon>Alphaproteobacteria</taxon>
        <taxon>Rhodobacterales</taxon>
        <taxon>Roseobacteraceae</taxon>
        <taxon>Palleronia</taxon>
    </lineage>
</organism>
<keyword evidence="2 7" id="KW-0285">Flavoprotein</keyword>
<dbReference type="PROSITE" id="PS51349">
    <property type="entry name" value="FMN_HYDROXY_ACID_DH_2"/>
    <property type="match status" value="1"/>
</dbReference>
<protein>
    <submittedName>
        <fullName evidence="10">L-lactate dehydrogenase (Cytochrome)</fullName>
    </submittedName>
</protein>
<sequence>MSGTPEMTEKAKAPSGTAPNAAPSPRYEPAVSKREKTIAPRGLRRAFSLDDFEAAARRYLPKPVFGYVAGAAETGRSFAANRSDFAAIGFVPNALQGHVDRSQKTTLFGRQYDRPFGIAPMGLSALAAYDGDVVLARAAAERGTLAVMSATSLTSLERVASEAGSRWFQAYFPGDKDRVLGMTDRIAQAGFETLVVTVDVAVNGNRETDLHNGFATPLKPTPRLAWQGITHPEWLWNTAFRTLRTHGMPHFENLDVDRGPPILARDLIRSFSGREQLKWDHVEAARDRWKGNFVLKGVLSPRDVERARAIGCDGVIVSNHGGRQLDGAVSAISTLPRVLDAAGDMTVMLDSGVRRGTDVLKALALGAQFVFVGRPMLYAAAVAGAPGVRYAIDLLSAEIDRNMALLGIAGTSEMTQDLLAMPDVGLSHRMTTGQHP</sequence>
<dbReference type="GO" id="GO:0010181">
    <property type="term" value="F:FMN binding"/>
    <property type="evidence" value="ECO:0007669"/>
    <property type="project" value="InterPro"/>
</dbReference>
<dbReference type="Proteomes" id="UP000248916">
    <property type="component" value="Unassembled WGS sequence"/>
</dbReference>
<dbReference type="InterPro" id="IPR012133">
    <property type="entry name" value="Alpha-hydoxy_acid_DH_FMN"/>
</dbReference>
<evidence type="ECO:0000313" key="10">
    <source>
        <dbReference type="EMBL" id="PZX16491.1"/>
    </source>
</evidence>
<feature type="binding site" evidence="7">
    <location>
        <position position="323"/>
    </location>
    <ligand>
        <name>glyoxylate</name>
        <dbReference type="ChEBI" id="CHEBI:36655"/>
    </ligand>
</feature>
<dbReference type="PIRSF" id="PIRSF000138">
    <property type="entry name" value="Al-hdrx_acd_dh"/>
    <property type="match status" value="1"/>
</dbReference>
<dbReference type="InterPro" id="IPR013785">
    <property type="entry name" value="Aldolase_TIM"/>
</dbReference>
<feature type="binding site" evidence="7">
    <location>
        <position position="169"/>
    </location>
    <ligand>
        <name>FMN</name>
        <dbReference type="ChEBI" id="CHEBI:58210"/>
    </ligand>
</feature>
<dbReference type="GO" id="GO:0016491">
    <property type="term" value="F:oxidoreductase activity"/>
    <property type="evidence" value="ECO:0007669"/>
    <property type="project" value="UniProtKB-KW"/>
</dbReference>
<evidence type="ECO:0000256" key="6">
    <source>
        <dbReference type="PIRSR" id="PIRSR000138-1"/>
    </source>
</evidence>
<feature type="domain" description="FMN hydroxy acid dehydrogenase" evidence="9">
    <location>
        <begin position="41"/>
        <end position="424"/>
    </location>
</feature>
<evidence type="ECO:0000256" key="3">
    <source>
        <dbReference type="ARBA" id="ARBA00022643"/>
    </source>
</evidence>
<dbReference type="CDD" id="cd02809">
    <property type="entry name" value="alpha_hydroxyacid_oxid_FMN"/>
    <property type="match status" value="1"/>
</dbReference>
<gene>
    <name evidence="10" type="ORF">LX81_01860</name>
</gene>
<dbReference type="PANTHER" id="PTHR10578">
    <property type="entry name" value="S -2-HYDROXY-ACID OXIDASE-RELATED"/>
    <property type="match status" value="1"/>
</dbReference>
<dbReference type="RefSeq" id="WP_234822549.1">
    <property type="nucleotide sequence ID" value="NZ_QKZL01000006.1"/>
</dbReference>
<evidence type="ECO:0000256" key="5">
    <source>
        <dbReference type="ARBA" id="ARBA00024042"/>
    </source>
</evidence>
<comment type="cofactor">
    <cofactor evidence="1">
        <name>FMN</name>
        <dbReference type="ChEBI" id="CHEBI:58210"/>
    </cofactor>
</comment>
<dbReference type="InterPro" id="IPR008259">
    <property type="entry name" value="FMN_hydac_DH_AS"/>
</dbReference>
<dbReference type="PROSITE" id="PS00557">
    <property type="entry name" value="FMN_HYDROXY_ACID_DH_1"/>
    <property type="match status" value="1"/>
</dbReference>